<dbReference type="InterPro" id="IPR041471">
    <property type="entry name" value="UvrB_inter"/>
</dbReference>
<dbReference type="Gene3D" id="3.40.50.11180">
    <property type="match status" value="1"/>
</dbReference>
<dbReference type="Gene3D" id="3.90.1150.50">
    <property type="entry name" value="Transcription-repair-coupling factor, D7 domain"/>
    <property type="match status" value="1"/>
</dbReference>
<dbReference type="FunFam" id="3.40.50.300:FF:000546">
    <property type="entry name" value="Transcription-repair-coupling factor"/>
    <property type="match status" value="1"/>
</dbReference>
<dbReference type="InterPro" id="IPR003711">
    <property type="entry name" value="CarD-like/TRCF_RID"/>
</dbReference>
<dbReference type="Gene3D" id="3.30.2060.10">
    <property type="entry name" value="Penicillin-binding protein 1b domain"/>
    <property type="match status" value="1"/>
</dbReference>
<dbReference type="NCBIfam" id="TIGR00580">
    <property type="entry name" value="mfd"/>
    <property type="match status" value="1"/>
</dbReference>
<dbReference type="GO" id="GO:0016787">
    <property type="term" value="F:hydrolase activity"/>
    <property type="evidence" value="ECO:0007669"/>
    <property type="project" value="UniProtKB-KW"/>
</dbReference>
<dbReference type="PANTHER" id="PTHR47964">
    <property type="entry name" value="ATP-DEPENDENT DNA HELICASE HOMOLOG RECG, CHLOROPLASTIC"/>
    <property type="match status" value="1"/>
</dbReference>
<dbReference type="Pfam" id="PF00271">
    <property type="entry name" value="Helicase_C"/>
    <property type="match status" value="1"/>
</dbReference>
<dbReference type="CDD" id="cd17991">
    <property type="entry name" value="DEXHc_TRCF"/>
    <property type="match status" value="1"/>
</dbReference>
<dbReference type="InterPro" id="IPR001650">
    <property type="entry name" value="Helicase_C-like"/>
</dbReference>
<dbReference type="SMART" id="SM00490">
    <property type="entry name" value="HELICc"/>
    <property type="match status" value="1"/>
</dbReference>
<keyword evidence="5" id="KW-0378">Hydrolase</keyword>
<dbReference type="Pfam" id="PF00270">
    <property type="entry name" value="DEAD"/>
    <property type="match status" value="1"/>
</dbReference>
<evidence type="ECO:0000259" key="11">
    <source>
        <dbReference type="PROSITE" id="PS51194"/>
    </source>
</evidence>
<dbReference type="InterPro" id="IPR027417">
    <property type="entry name" value="P-loop_NTPase"/>
</dbReference>
<dbReference type="SUPFAM" id="SSF52540">
    <property type="entry name" value="P-loop containing nucleoside triphosphate hydrolases"/>
    <property type="match status" value="4"/>
</dbReference>
<keyword evidence="9" id="KW-0234">DNA repair</keyword>
<dbReference type="GO" id="GO:0005524">
    <property type="term" value="F:ATP binding"/>
    <property type="evidence" value="ECO:0007669"/>
    <property type="project" value="UniProtKB-KW"/>
</dbReference>
<dbReference type="Gene3D" id="3.40.50.300">
    <property type="entry name" value="P-loop containing nucleotide triphosphate hydrolases"/>
    <property type="match status" value="2"/>
</dbReference>
<dbReference type="InterPro" id="IPR047112">
    <property type="entry name" value="RecG/Mfd"/>
</dbReference>
<dbReference type="InterPro" id="IPR011545">
    <property type="entry name" value="DEAD/DEAH_box_helicase_dom"/>
</dbReference>
<evidence type="ECO:0000256" key="4">
    <source>
        <dbReference type="ARBA" id="ARBA00022763"/>
    </source>
</evidence>
<dbReference type="SMART" id="SM01058">
    <property type="entry name" value="CarD_TRCF"/>
    <property type="match status" value="1"/>
</dbReference>
<dbReference type="PROSITE" id="PS51194">
    <property type="entry name" value="HELICASE_CTER"/>
    <property type="match status" value="1"/>
</dbReference>
<evidence type="ECO:0000256" key="6">
    <source>
        <dbReference type="ARBA" id="ARBA00022806"/>
    </source>
</evidence>
<evidence type="ECO:0000256" key="5">
    <source>
        <dbReference type="ARBA" id="ARBA00022801"/>
    </source>
</evidence>
<dbReference type="PANTHER" id="PTHR47964:SF1">
    <property type="entry name" value="ATP-DEPENDENT DNA HELICASE HOMOLOG RECG, CHLOROPLASTIC"/>
    <property type="match status" value="1"/>
</dbReference>
<dbReference type="SMART" id="SM00982">
    <property type="entry name" value="TRCF"/>
    <property type="match status" value="1"/>
</dbReference>
<dbReference type="Pfam" id="PF03461">
    <property type="entry name" value="TRCF"/>
    <property type="match status" value="1"/>
</dbReference>
<keyword evidence="7" id="KW-0067">ATP-binding</keyword>
<keyword evidence="2" id="KW-0963">Cytoplasm</keyword>
<feature type="domain" description="Helicase C-terminal" evidence="11">
    <location>
        <begin position="830"/>
        <end position="989"/>
    </location>
</feature>
<dbReference type="SUPFAM" id="SSF143517">
    <property type="entry name" value="TRCF domain-like"/>
    <property type="match status" value="1"/>
</dbReference>
<dbReference type="InterPro" id="IPR004576">
    <property type="entry name" value="Mfd"/>
</dbReference>
<dbReference type="GO" id="GO:0003678">
    <property type="term" value="F:DNA helicase activity"/>
    <property type="evidence" value="ECO:0007669"/>
    <property type="project" value="TreeGrafter"/>
</dbReference>
<keyword evidence="6" id="KW-0347">Helicase</keyword>
<dbReference type="InterPro" id="IPR005118">
    <property type="entry name" value="TRCF_C"/>
</dbReference>
<evidence type="ECO:0000256" key="2">
    <source>
        <dbReference type="ARBA" id="ARBA00022490"/>
    </source>
</evidence>
<keyword evidence="4" id="KW-0227">DNA damage</keyword>
<dbReference type="SMART" id="SM00487">
    <property type="entry name" value="DEXDc"/>
    <property type="match status" value="1"/>
</dbReference>
<proteinExistence type="inferred from homology"/>
<evidence type="ECO:0000256" key="1">
    <source>
        <dbReference type="ARBA" id="ARBA00004496"/>
    </source>
</evidence>
<dbReference type="GO" id="GO:0006281">
    <property type="term" value="P:DNA repair"/>
    <property type="evidence" value="ECO:0007669"/>
    <property type="project" value="UniProtKB-KW"/>
</dbReference>
<gene>
    <name evidence="12" type="ORF">METZ01_LOCUS13159</name>
</gene>
<dbReference type="GO" id="GO:0005737">
    <property type="term" value="C:cytoplasm"/>
    <property type="evidence" value="ECO:0007669"/>
    <property type="project" value="UniProtKB-SubCell"/>
</dbReference>
<dbReference type="GO" id="GO:0003684">
    <property type="term" value="F:damaged DNA binding"/>
    <property type="evidence" value="ECO:0007669"/>
    <property type="project" value="InterPro"/>
</dbReference>
<keyword evidence="3" id="KW-0547">Nucleotide-binding</keyword>
<evidence type="ECO:0000313" key="12">
    <source>
        <dbReference type="EMBL" id="SUZ60305.1"/>
    </source>
</evidence>
<dbReference type="Pfam" id="PF02559">
    <property type="entry name" value="CarD_TRCF_RID"/>
    <property type="match status" value="1"/>
</dbReference>
<evidence type="ECO:0000256" key="7">
    <source>
        <dbReference type="ARBA" id="ARBA00022840"/>
    </source>
</evidence>
<accession>A0A381P070</accession>
<dbReference type="SUPFAM" id="SSF141259">
    <property type="entry name" value="CarD-like"/>
    <property type="match status" value="1"/>
</dbReference>
<evidence type="ECO:0000256" key="3">
    <source>
        <dbReference type="ARBA" id="ARBA00022741"/>
    </source>
</evidence>
<dbReference type="InterPro" id="IPR036101">
    <property type="entry name" value="CarD-like/TRCF_RID_sf"/>
</dbReference>
<dbReference type="EMBL" id="UINC01000733">
    <property type="protein sequence ID" value="SUZ60305.1"/>
    <property type="molecule type" value="Genomic_DNA"/>
</dbReference>
<dbReference type="Pfam" id="PF17757">
    <property type="entry name" value="UvrB_inter"/>
    <property type="match status" value="1"/>
</dbReference>
<dbReference type="HAMAP" id="MF_00969">
    <property type="entry name" value="TRCF"/>
    <property type="match status" value="1"/>
</dbReference>
<feature type="domain" description="Helicase ATP-binding" evidence="10">
    <location>
        <begin position="653"/>
        <end position="814"/>
    </location>
</feature>
<evidence type="ECO:0000256" key="8">
    <source>
        <dbReference type="ARBA" id="ARBA00023125"/>
    </source>
</evidence>
<dbReference type="PROSITE" id="PS51192">
    <property type="entry name" value="HELICASE_ATP_BIND_1"/>
    <property type="match status" value="1"/>
</dbReference>
<sequence length="1181" mass="134553">MPATLQKILQKIKTDSTVVELQGLSGSSKALVVSMLSQIPEQPAEKIKPLVVVCESFDVAEVLLNDLYYFFGKEGVHFFPFWDVLPFDNFSPHKGLVAQRFKTLDALLNSEVRVLITTPNGMMQRFLPRAAFQKNTLSLSTDFVGGKQELRQQLLNSGYIQVDVVEDQGEFSAHGDIMDVFPLNQEKPVRMEFSENSELLYLKPFEIQTQRTAEAELTSLKILPGSEILFNQETIYFARQTLPSYRKECSPEVLRRLKESLQKSESFPGIESLSPLFYPKLETLFDYFPAEYLLVVDEENHITERAEHFYQEVFMEYELSSQQNKLTLSPEALFLTHRELESRLKESAQVYLKSKVPGKKSERTIFQLQFSDNQSLRTGFEHSKATSAAGHMVQLLQDWSKSGIPIILSAKNQTHADHFQQLLEDLGVESTVAGKEQVPKDCPWPKWLESNTVDGLKEKIPILCGNVSSGFRRLDADGQTQFILLTQEEVFGEKKRSRRLQRTQVQQVAGNLDDLREGDHVVHLDYGIGRYHGLQKITAGGSNNEFMLLIYAREEKVYVPVAKFHLVQKYVNADGTVPKLSKLGEKAWKKTRTKVARAVDDIAEELAQIYAERKARKGFAFAPDDHEMREFELRFPFEETPDQQEVIRSVKEDMETKLPMDRLVCGDVGFGKTEIAMRGAFKAAQQEKQVAILVPTTILAQQHYETFVKRFEDTPFIIEVISRFRTDAEQKIILKRLLEGKIDIIIGTHRLLSTDVKFNDLGLLVVDEEQRFGVKHKEKIKRFRAAVDVLTLSATPIPRTLHMSLMGIRDLSLVNTPPADRRAIRTRLLPVNDYIIQEAVSREIRRGGQVFVVHNRVETIYEYGRYLESILPNIRIAIAHGQMREQNLEKVMLDYIEGRFDVLLSTTIIESGLDIPRANTIIINNAQNFGLSQLYQLRGRVGRSDVQAYAYLLVPAEKILSGVAHERLQVLQDLNDLGAGFKVASRDLEIRGAGNLLGSEQSGQIASVGLELYTQMVDRAVKKLLQTESGLAPEDIQVRLDHIEQSIPESYIHSSSHRLSLYKALGTLPTKEELWEFRNGVEDRFGILPESVLNIFRNAEVRLWGQLHGVEKIEHEQNRLRIQVKDASRLNHEKLVGWLCEQETPLSYIPENTLDYKNVPPEMNAILKSLKNLEQVFTVSG</sequence>
<keyword evidence="8" id="KW-0238">DNA-binding</keyword>
<dbReference type="InterPro" id="IPR014001">
    <property type="entry name" value="Helicase_ATP-bd"/>
</dbReference>
<evidence type="ECO:0000256" key="9">
    <source>
        <dbReference type="ARBA" id="ARBA00023204"/>
    </source>
</evidence>
<dbReference type="Gene3D" id="2.40.10.170">
    <property type="match status" value="1"/>
</dbReference>
<dbReference type="InterPro" id="IPR037235">
    <property type="entry name" value="TRCF-like_C_D7"/>
</dbReference>
<evidence type="ECO:0008006" key="13">
    <source>
        <dbReference type="Google" id="ProtNLM"/>
    </source>
</evidence>
<organism evidence="12">
    <name type="scientific">marine metagenome</name>
    <dbReference type="NCBI Taxonomy" id="408172"/>
    <lineage>
        <taxon>unclassified sequences</taxon>
        <taxon>metagenomes</taxon>
        <taxon>ecological metagenomes</taxon>
    </lineage>
</organism>
<name>A0A381P070_9ZZZZ</name>
<protein>
    <recommendedName>
        <fullName evidence="13">Helicase ATP-binding domain-containing protein</fullName>
    </recommendedName>
</protein>
<reference evidence="12" key="1">
    <citation type="submission" date="2018-05" db="EMBL/GenBank/DDBJ databases">
        <authorList>
            <person name="Lanie J.A."/>
            <person name="Ng W.-L."/>
            <person name="Kazmierczak K.M."/>
            <person name="Andrzejewski T.M."/>
            <person name="Davidsen T.M."/>
            <person name="Wayne K.J."/>
            <person name="Tettelin H."/>
            <person name="Glass J.I."/>
            <person name="Rusch D."/>
            <person name="Podicherti R."/>
            <person name="Tsui H.-C.T."/>
            <person name="Winkler M.E."/>
        </authorList>
    </citation>
    <scope>NUCLEOTIDE SEQUENCE</scope>
</reference>
<comment type="subcellular location">
    <subcellularLocation>
        <location evidence="1">Cytoplasm</location>
    </subcellularLocation>
</comment>
<dbReference type="AlphaFoldDB" id="A0A381P070"/>
<evidence type="ECO:0000259" key="10">
    <source>
        <dbReference type="PROSITE" id="PS51192"/>
    </source>
</evidence>